<dbReference type="InterPro" id="IPR050563">
    <property type="entry name" value="4-hydroxybenzoyl-CoA_TE"/>
</dbReference>
<protein>
    <submittedName>
        <fullName evidence="3">Acyl-CoA thioesterase</fullName>
    </submittedName>
</protein>
<proteinExistence type="inferred from homology"/>
<evidence type="ECO:0000313" key="4">
    <source>
        <dbReference type="Proteomes" id="UP001163739"/>
    </source>
</evidence>
<dbReference type="CDD" id="cd00586">
    <property type="entry name" value="4HBT"/>
    <property type="match status" value="1"/>
</dbReference>
<gene>
    <name evidence="3" type="ORF">NKI27_15890</name>
</gene>
<reference evidence="3" key="1">
    <citation type="submission" date="2022-06" db="EMBL/GenBank/DDBJ databases">
        <title>Alkalimarinus sp. nov., isolated from gut of a Alitta virens.</title>
        <authorList>
            <person name="Yang A.I."/>
            <person name="Shin N.-R."/>
        </authorList>
    </citation>
    <scope>NUCLEOTIDE SEQUENCE</scope>
    <source>
        <strain evidence="3">A2M4</strain>
    </source>
</reference>
<comment type="similarity">
    <text evidence="1">Belongs to the 4-hydroxybenzoyl-CoA thioesterase family.</text>
</comment>
<evidence type="ECO:0000256" key="2">
    <source>
        <dbReference type="ARBA" id="ARBA00022801"/>
    </source>
</evidence>
<keyword evidence="2" id="KW-0378">Hydrolase</keyword>
<name>A0ABY6N0B0_9ALTE</name>
<evidence type="ECO:0000313" key="3">
    <source>
        <dbReference type="EMBL" id="UZE95531.1"/>
    </source>
</evidence>
<sequence>MSRVEINFPKVTHFSTELQVRVGDINQGNHLGHDRMITMIHEARIQFFRALGYEELDIDGVGTLVADLAISYQNEAFYGDCLRFDISVEDISRKSCQFIYRVVRPVVSSALSASEQAKGDIGSGDIGGNHVQSDEFIALAKTGIVFFDYALRKSVAVPVGFIKQLDKQSV</sequence>
<organism evidence="3 4">
    <name type="scientific">Alkalimarinus alittae</name>
    <dbReference type="NCBI Taxonomy" id="2961619"/>
    <lineage>
        <taxon>Bacteria</taxon>
        <taxon>Pseudomonadati</taxon>
        <taxon>Pseudomonadota</taxon>
        <taxon>Gammaproteobacteria</taxon>
        <taxon>Alteromonadales</taxon>
        <taxon>Alteromonadaceae</taxon>
        <taxon>Alkalimarinus</taxon>
    </lineage>
</organism>
<evidence type="ECO:0000256" key="1">
    <source>
        <dbReference type="ARBA" id="ARBA00005953"/>
    </source>
</evidence>
<dbReference type="Gene3D" id="3.10.129.10">
    <property type="entry name" value="Hotdog Thioesterase"/>
    <property type="match status" value="1"/>
</dbReference>
<dbReference type="EMBL" id="CP100390">
    <property type="protein sequence ID" value="UZE95531.1"/>
    <property type="molecule type" value="Genomic_DNA"/>
</dbReference>
<dbReference type="Proteomes" id="UP001163739">
    <property type="component" value="Chromosome"/>
</dbReference>
<dbReference type="PANTHER" id="PTHR31793">
    <property type="entry name" value="4-HYDROXYBENZOYL-COA THIOESTERASE FAMILY MEMBER"/>
    <property type="match status" value="1"/>
</dbReference>
<dbReference type="RefSeq" id="WP_265047019.1">
    <property type="nucleotide sequence ID" value="NZ_CP100390.1"/>
</dbReference>
<dbReference type="Pfam" id="PF13279">
    <property type="entry name" value="4HBT_2"/>
    <property type="match status" value="1"/>
</dbReference>
<dbReference type="InterPro" id="IPR029069">
    <property type="entry name" value="HotDog_dom_sf"/>
</dbReference>
<accession>A0ABY6N0B0</accession>
<keyword evidence="4" id="KW-1185">Reference proteome</keyword>
<dbReference type="PANTHER" id="PTHR31793:SF27">
    <property type="entry name" value="NOVEL THIOESTERASE SUPERFAMILY DOMAIN AND SAPOSIN A-TYPE DOMAIN CONTAINING PROTEIN (0610012H03RIK)"/>
    <property type="match status" value="1"/>
</dbReference>
<dbReference type="SUPFAM" id="SSF54637">
    <property type="entry name" value="Thioesterase/thiol ester dehydrase-isomerase"/>
    <property type="match status" value="1"/>
</dbReference>